<evidence type="ECO:0000313" key="1">
    <source>
        <dbReference type="EMBL" id="GAH08617.1"/>
    </source>
</evidence>
<feature type="non-terminal residue" evidence="1">
    <location>
        <position position="1"/>
    </location>
</feature>
<name>X1CLJ1_9ZZZZ</name>
<sequence>FICSVKFLITQLEKQFEEGMTWKNYGRESGCWNMDHRRCYDSFRLKDIENQRKCCHWTNLQPMWKPENRAKSNHFDEATFEYKWIDKKTGWIKK</sequence>
<accession>X1CLJ1</accession>
<protein>
    <submittedName>
        <fullName evidence="1">Uncharacterized protein</fullName>
    </submittedName>
</protein>
<organism evidence="1">
    <name type="scientific">marine sediment metagenome</name>
    <dbReference type="NCBI Taxonomy" id="412755"/>
    <lineage>
        <taxon>unclassified sequences</taxon>
        <taxon>metagenomes</taxon>
        <taxon>ecological metagenomes</taxon>
    </lineage>
</organism>
<reference evidence="1" key="1">
    <citation type="journal article" date="2014" name="Front. Microbiol.">
        <title>High frequency of phylogenetically diverse reductive dehalogenase-homologous genes in deep subseafloor sedimentary metagenomes.</title>
        <authorList>
            <person name="Kawai M."/>
            <person name="Futagami T."/>
            <person name="Toyoda A."/>
            <person name="Takaki Y."/>
            <person name="Nishi S."/>
            <person name="Hori S."/>
            <person name="Arai W."/>
            <person name="Tsubouchi T."/>
            <person name="Morono Y."/>
            <person name="Uchiyama I."/>
            <person name="Ito T."/>
            <person name="Fujiyama A."/>
            <person name="Inagaki F."/>
            <person name="Takami H."/>
        </authorList>
    </citation>
    <scope>NUCLEOTIDE SEQUENCE</scope>
    <source>
        <strain evidence="1">Expedition CK06-06</strain>
    </source>
</reference>
<gene>
    <name evidence="1" type="ORF">S01H4_62763</name>
</gene>
<comment type="caution">
    <text evidence="1">The sequence shown here is derived from an EMBL/GenBank/DDBJ whole genome shotgun (WGS) entry which is preliminary data.</text>
</comment>
<proteinExistence type="predicted"/>
<dbReference type="EMBL" id="BART01037545">
    <property type="protein sequence ID" value="GAH08617.1"/>
    <property type="molecule type" value="Genomic_DNA"/>
</dbReference>
<dbReference type="AlphaFoldDB" id="X1CLJ1"/>